<organism evidence="2 3">
    <name type="scientific">Rhodococcoides kyotonense</name>
    <dbReference type="NCBI Taxonomy" id="398843"/>
    <lineage>
        <taxon>Bacteria</taxon>
        <taxon>Bacillati</taxon>
        <taxon>Actinomycetota</taxon>
        <taxon>Actinomycetes</taxon>
        <taxon>Mycobacteriales</taxon>
        <taxon>Nocardiaceae</taxon>
        <taxon>Rhodococcoides</taxon>
    </lineage>
</organism>
<dbReference type="EMBL" id="FZOW01000010">
    <property type="protein sequence ID" value="SNT16954.1"/>
    <property type="molecule type" value="Genomic_DNA"/>
</dbReference>
<dbReference type="RefSeq" id="WP_089248588.1">
    <property type="nucleotide sequence ID" value="NZ_FZOW01000010.1"/>
</dbReference>
<dbReference type="AlphaFoldDB" id="A0A239KIH2"/>
<dbReference type="OrthoDB" id="4481456at2"/>
<keyword evidence="1" id="KW-1133">Transmembrane helix</keyword>
<feature type="transmembrane region" description="Helical" evidence="1">
    <location>
        <begin position="20"/>
        <end position="38"/>
    </location>
</feature>
<accession>A0A239KIH2</accession>
<keyword evidence="1" id="KW-0812">Transmembrane</keyword>
<protein>
    <recommendedName>
        <fullName evidence="4">DUF2975 domain-containing protein</fullName>
    </recommendedName>
</protein>
<reference evidence="3" key="1">
    <citation type="submission" date="2017-06" db="EMBL/GenBank/DDBJ databases">
        <authorList>
            <person name="Varghese N."/>
            <person name="Submissions S."/>
        </authorList>
    </citation>
    <scope>NUCLEOTIDE SEQUENCE [LARGE SCALE GENOMIC DNA]</scope>
    <source>
        <strain evidence="3">JCM 23211</strain>
    </source>
</reference>
<evidence type="ECO:0000256" key="1">
    <source>
        <dbReference type="SAM" id="Phobius"/>
    </source>
</evidence>
<feature type="transmembrane region" description="Helical" evidence="1">
    <location>
        <begin position="166"/>
        <end position="186"/>
    </location>
</feature>
<keyword evidence="1" id="KW-0472">Membrane</keyword>
<evidence type="ECO:0000313" key="2">
    <source>
        <dbReference type="EMBL" id="SNT16954.1"/>
    </source>
</evidence>
<dbReference type="Proteomes" id="UP000198327">
    <property type="component" value="Unassembled WGS sequence"/>
</dbReference>
<evidence type="ECO:0008006" key="4">
    <source>
        <dbReference type="Google" id="ProtNLM"/>
    </source>
</evidence>
<sequence length="203" mass="21817">MKYGLIGRGFGSVRESKSMAWLVAVAVVVWAVWDVVQFQRSSTVHATVEATSKQPTVPMFGAEFTPGNVVELTVAKSDLGHLHGFIVFCGYARTVAIVLVLLFGLIFLYRFSVDVLTNSPFTKRANTNLVLVGAAVVAYPILPGIFDRLGTNSVIGALDLDNFDSPSSASGLWIACAIALFIQMVFAAMQQGARLVEDTEGLV</sequence>
<feature type="transmembrane region" description="Helical" evidence="1">
    <location>
        <begin position="129"/>
        <end position="146"/>
    </location>
</feature>
<name>A0A239KIH2_9NOCA</name>
<evidence type="ECO:0000313" key="3">
    <source>
        <dbReference type="Proteomes" id="UP000198327"/>
    </source>
</evidence>
<keyword evidence="3" id="KW-1185">Reference proteome</keyword>
<feature type="transmembrane region" description="Helical" evidence="1">
    <location>
        <begin position="85"/>
        <end position="109"/>
    </location>
</feature>
<proteinExistence type="predicted"/>
<gene>
    <name evidence="2" type="ORF">SAMN05421642_110142</name>
</gene>